<feature type="domain" description="RRM" evidence="8">
    <location>
        <begin position="221"/>
        <end position="306"/>
    </location>
</feature>
<dbReference type="InterPro" id="IPR000504">
    <property type="entry name" value="RRM_dom"/>
</dbReference>
<comment type="similarity">
    <text evidence="1">Belongs to the HTATSF1 family.</text>
</comment>
<evidence type="ECO:0000256" key="3">
    <source>
        <dbReference type="ARBA" id="ARBA00022737"/>
    </source>
</evidence>
<evidence type="ECO:0000256" key="1">
    <source>
        <dbReference type="ARBA" id="ARBA00007747"/>
    </source>
</evidence>
<gene>
    <name evidence="9" type="ORF">PECAL_5P02570</name>
</gene>
<accession>A0A8J2SM99</accession>
<dbReference type="InterPro" id="IPR012677">
    <property type="entry name" value="Nucleotide-bd_a/b_plait_sf"/>
</dbReference>
<comment type="caution">
    <text evidence="9">The sequence shown here is derived from an EMBL/GenBank/DDBJ whole genome shotgun (WGS) entry which is preliminary data.</text>
</comment>
<dbReference type="Gene3D" id="3.30.70.330">
    <property type="match status" value="2"/>
</dbReference>
<dbReference type="PANTHER" id="PTHR15608">
    <property type="entry name" value="SPLICING FACTOR U2AF-ASSOCIATED PROTEIN 2"/>
    <property type="match status" value="1"/>
</dbReference>
<dbReference type="OrthoDB" id="10258585at2759"/>
<dbReference type="GO" id="GO:0003723">
    <property type="term" value="F:RNA binding"/>
    <property type="evidence" value="ECO:0007669"/>
    <property type="project" value="UniProtKB-UniRule"/>
</dbReference>
<name>A0A8J2SM99_9STRA</name>
<protein>
    <recommendedName>
        <fullName evidence="8">RRM domain-containing protein</fullName>
    </recommendedName>
</protein>
<keyword evidence="4 6" id="KW-0694">RNA-binding</keyword>
<evidence type="ECO:0000256" key="6">
    <source>
        <dbReference type="PROSITE-ProRule" id="PRU00176"/>
    </source>
</evidence>
<organism evidence="9 10">
    <name type="scientific">Pelagomonas calceolata</name>
    <dbReference type="NCBI Taxonomy" id="35677"/>
    <lineage>
        <taxon>Eukaryota</taxon>
        <taxon>Sar</taxon>
        <taxon>Stramenopiles</taxon>
        <taxon>Ochrophyta</taxon>
        <taxon>Pelagophyceae</taxon>
        <taxon>Pelagomonadales</taxon>
        <taxon>Pelagomonadaceae</taxon>
        <taxon>Pelagomonas</taxon>
    </lineage>
</organism>
<evidence type="ECO:0000313" key="9">
    <source>
        <dbReference type="EMBL" id="CAH0375718.1"/>
    </source>
</evidence>
<evidence type="ECO:0000256" key="2">
    <source>
        <dbReference type="ARBA" id="ARBA00022664"/>
    </source>
</evidence>
<evidence type="ECO:0000259" key="8">
    <source>
        <dbReference type="PROSITE" id="PS50102"/>
    </source>
</evidence>
<evidence type="ECO:0000256" key="4">
    <source>
        <dbReference type="ARBA" id="ARBA00022884"/>
    </source>
</evidence>
<dbReference type="CDD" id="cd12281">
    <property type="entry name" value="RRM1_TatSF1_like"/>
    <property type="match status" value="1"/>
</dbReference>
<dbReference type="Proteomes" id="UP000789595">
    <property type="component" value="Unassembled WGS sequence"/>
</dbReference>
<evidence type="ECO:0000256" key="7">
    <source>
        <dbReference type="SAM" id="MobiDB-lite"/>
    </source>
</evidence>
<dbReference type="GO" id="GO:0005686">
    <property type="term" value="C:U2 snRNP"/>
    <property type="evidence" value="ECO:0007669"/>
    <property type="project" value="TreeGrafter"/>
</dbReference>
<dbReference type="SMART" id="SM00360">
    <property type="entry name" value="RRM"/>
    <property type="match status" value="1"/>
</dbReference>
<dbReference type="InterPro" id="IPR034393">
    <property type="entry name" value="TatSF1-like"/>
</dbReference>
<sequence length="495" mass="54693">MATAAPTAPAAAPAAPAAAPPDSWMYSSDGQPKGPLPGFSLLRLLERGVVPPTATVWAPHLTEWATITEADGLAVRANLCRKRFYVMDQQERRGPFILGELRRRFENGEVDGLSQIFVEGSEAWQQLSSVEGLRDVLQPPQLQQEMQTEAYEPDQTEELPREKTRSFKGDDGVSYVFRDGDWVPGEASSDEEEVVPEKVPDQPKKKKRKKKAGWDAKTTKCWIYVTGLPPDVSTDELAEHFGKCGAIARDLENAPKIKLYKDDAGALKGDASLCYANASSVDVACSILDGGSLRFDVPLRVTKADFGSARYGAFDQSKVKKVNPQKAHVARRAQRQAQSWAYDADSGASPENAMRIVVVESCFSLDEAPVQEVLDEKEKSKYDLFAESVQKELLGLLEGGGAPLDRAVVHRHGVVVFKFKEPSDAQKSVKVWDSHEFRGRKLKAAFWDGVTDFKRVAKEAEESAEGGEEKRIDAFGDWLEDQGELPPELQLRVEE</sequence>
<dbReference type="InterPro" id="IPR025640">
    <property type="entry name" value="GYF_2"/>
</dbReference>
<dbReference type="Pfam" id="PF00076">
    <property type="entry name" value="RRM_1"/>
    <property type="match status" value="1"/>
</dbReference>
<keyword evidence="2" id="KW-0507">mRNA processing</keyword>
<dbReference type="PANTHER" id="PTHR15608:SF0">
    <property type="entry name" value="HIV TAT-SPECIFIC FACTOR 1"/>
    <property type="match status" value="1"/>
</dbReference>
<dbReference type="AlphaFoldDB" id="A0A8J2SM99"/>
<keyword evidence="10" id="KW-1185">Reference proteome</keyword>
<evidence type="ECO:0000256" key="5">
    <source>
        <dbReference type="ARBA" id="ARBA00023187"/>
    </source>
</evidence>
<keyword evidence="3" id="KW-0677">Repeat</keyword>
<evidence type="ECO:0000313" key="10">
    <source>
        <dbReference type="Proteomes" id="UP000789595"/>
    </source>
</evidence>
<dbReference type="InterPro" id="IPR034392">
    <property type="entry name" value="TatSF1-like_RRM1"/>
</dbReference>
<keyword evidence="5" id="KW-0508">mRNA splicing</keyword>
<feature type="region of interest" description="Disordered" evidence="7">
    <location>
        <begin position="1"/>
        <end position="30"/>
    </location>
</feature>
<dbReference type="GO" id="GO:0005684">
    <property type="term" value="C:U2-type spliceosomal complex"/>
    <property type="evidence" value="ECO:0007669"/>
    <property type="project" value="TreeGrafter"/>
</dbReference>
<feature type="compositionally biased region" description="Low complexity" evidence="7">
    <location>
        <begin position="1"/>
        <end position="21"/>
    </location>
</feature>
<dbReference type="SUPFAM" id="SSF54928">
    <property type="entry name" value="RNA-binding domain, RBD"/>
    <property type="match status" value="2"/>
</dbReference>
<feature type="region of interest" description="Disordered" evidence="7">
    <location>
        <begin position="143"/>
        <end position="166"/>
    </location>
</feature>
<dbReference type="EMBL" id="CAKKNE010000005">
    <property type="protein sequence ID" value="CAH0375718.1"/>
    <property type="molecule type" value="Genomic_DNA"/>
</dbReference>
<dbReference type="GO" id="GO:0000398">
    <property type="term" value="P:mRNA splicing, via spliceosome"/>
    <property type="evidence" value="ECO:0007669"/>
    <property type="project" value="InterPro"/>
</dbReference>
<reference evidence="9" key="1">
    <citation type="submission" date="2021-11" db="EMBL/GenBank/DDBJ databases">
        <authorList>
            <consortium name="Genoscope - CEA"/>
            <person name="William W."/>
        </authorList>
    </citation>
    <scope>NUCLEOTIDE SEQUENCE</scope>
</reference>
<feature type="region of interest" description="Disordered" evidence="7">
    <location>
        <begin position="185"/>
        <end position="211"/>
    </location>
</feature>
<dbReference type="Pfam" id="PF14237">
    <property type="entry name" value="GYF_2"/>
    <property type="match status" value="2"/>
</dbReference>
<dbReference type="PROSITE" id="PS50102">
    <property type="entry name" value="RRM"/>
    <property type="match status" value="1"/>
</dbReference>
<proteinExistence type="inferred from homology"/>
<dbReference type="InterPro" id="IPR035979">
    <property type="entry name" value="RBD_domain_sf"/>
</dbReference>